<dbReference type="UniPathway" id="UPA00035">
    <property type="reaction ID" value="UER00041"/>
</dbReference>
<feature type="binding site" evidence="4">
    <location>
        <position position="311"/>
    </location>
    <ligand>
        <name>anthranilate</name>
        <dbReference type="ChEBI" id="CHEBI:16567"/>
        <label>1</label>
    </ligand>
</feature>
<dbReference type="Proteomes" id="UP000006380">
    <property type="component" value="Chromosome"/>
</dbReference>
<dbReference type="InterPro" id="IPR017926">
    <property type="entry name" value="GATASE"/>
</dbReference>
<sequence>MILLIDNYDSFVFNVEQYVRELTNEEVLSVRNDKITLEEIRKMRPSKIILSPGPKHPKDSGVCLEILKSDLDVPILGICLGHQAIGLVAGAAIKRLEKPYHGKTSMIEVSEAEPLFSGLPTKFEVMRYHSLYVDELPSNLKPLAMSDDGVVMALREVGRPVFGIQFHPESYFTQYGKKIIENFINLKSAEEKPAPKEPRTANLSPFMTKLQKGFPLESSDYEVICRAINDKECDIVQLAGLLVLISEKSLYADSLAAFVQNILKYSTTYVDRGDIFDIVGTGGDKLKTINISTTVAFIAAALGVKVAKHGNKAITSQSGSSDVLKILNVPITGSIEENRTRLREKGLTFFHAPLFHKITAEVKEVRERLKIGTVFNMLGPLLNPNLGLKYQLAGNYLEEVNELMAQTLLRLGRQHALVVHGMDGMDEITLCDETLIHEVKGGKILEYKITPEQFGFKRAFHGDIEGGSPEENAEILVRILKGEESGAKFDIVLLNAMFALYTADVVRTPNDAKPLIMDAIRSGKVYRYFQDYVGG</sequence>
<dbReference type="KEGG" id="ccv:CCV52592_1684"/>
<feature type="binding site" evidence="4">
    <location>
        <position position="280"/>
    </location>
    <ligand>
        <name>anthranilate</name>
        <dbReference type="ChEBI" id="CHEBI:16567"/>
        <label>1</label>
    </ligand>
</feature>
<dbReference type="Gene3D" id="3.40.1030.10">
    <property type="entry name" value="Nucleoside phosphorylase/phosphoribosyltransferase catalytic domain"/>
    <property type="match status" value="1"/>
</dbReference>
<feature type="binding site" evidence="4">
    <location>
        <position position="292"/>
    </location>
    <ligand>
        <name>Mg(2+)</name>
        <dbReference type="ChEBI" id="CHEBI:18420"/>
        <label>1</label>
    </ligand>
</feature>
<dbReference type="GO" id="GO:0004048">
    <property type="term" value="F:anthranilate phosphoribosyltransferase activity"/>
    <property type="evidence" value="ECO:0007669"/>
    <property type="project" value="UniProtKB-UniRule"/>
</dbReference>
<dbReference type="Pfam" id="PF00117">
    <property type="entry name" value="GATase"/>
    <property type="match status" value="1"/>
</dbReference>
<feature type="binding site" evidence="4">
    <location>
        <position position="366"/>
    </location>
    <ligand>
        <name>anthranilate</name>
        <dbReference type="ChEBI" id="CHEBI:16567"/>
        <label>2</label>
    </ligand>
</feature>
<comment type="catalytic activity">
    <reaction evidence="4">
        <text>N-(5-phospho-beta-D-ribosyl)anthranilate + diphosphate = 5-phospho-alpha-D-ribose 1-diphosphate + anthranilate</text>
        <dbReference type="Rhea" id="RHEA:11768"/>
        <dbReference type="ChEBI" id="CHEBI:16567"/>
        <dbReference type="ChEBI" id="CHEBI:18277"/>
        <dbReference type="ChEBI" id="CHEBI:33019"/>
        <dbReference type="ChEBI" id="CHEBI:58017"/>
        <dbReference type="EC" id="2.4.2.18"/>
    </reaction>
</comment>
<dbReference type="HOGENOM" id="CLU_014340_3_2_7"/>
<dbReference type="InterPro" id="IPR035902">
    <property type="entry name" value="Nuc_phospho_transferase"/>
</dbReference>
<feature type="binding site" evidence="4">
    <location>
        <begin position="290"/>
        <end position="293"/>
    </location>
    <ligand>
        <name>5-phospho-alpha-D-ribose 1-diphosphate</name>
        <dbReference type="ChEBI" id="CHEBI:58017"/>
    </ligand>
</feature>
<dbReference type="InterPro" id="IPR005940">
    <property type="entry name" value="Anthranilate_Pribosyl_Tfrase"/>
</dbReference>
<dbReference type="PANTHER" id="PTHR43285:SF2">
    <property type="entry name" value="ANTHRANILATE PHOSPHORIBOSYLTRANSFERASE"/>
    <property type="match status" value="1"/>
</dbReference>
<dbReference type="Gene3D" id="3.40.50.880">
    <property type="match status" value="1"/>
</dbReference>
<keyword evidence="4" id="KW-0057">Aromatic amino acid biosynthesis</keyword>
<feature type="binding site" evidence="4">
    <location>
        <position position="427"/>
    </location>
    <ligand>
        <name>Mg(2+)</name>
        <dbReference type="ChEBI" id="CHEBI:18420"/>
        <label>1</label>
    </ligand>
</feature>
<dbReference type="InterPro" id="IPR029062">
    <property type="entry name" value="Class_I_gatase-like"/>
</dbReference>
<dbReference type="GO" id="GO:0000287">
    <property type="term" value="F:magnesium ion binding"/>
    <property type="evidence" value="ECO:0007669"/>
    <property type="project" value="UniProtKB-UniRule"/>
</dbReference>
<dbReference type="Gene3D" id="1.20.970.10">
    <property type="entry name" value="Transferase, Pyrimidine Nucleoside Phosphorylase, Chain C"/>
    <property type="match status" value="1"/>
</dbReference>
<name>A7H069_CAMC5</name>
<keyword evidence="4" id="KW-0822">Tryptophan biosynthesis</keyword>
<accession>A7H069</accession>
<comment type="cofactor">
    <cofactor evidence="4">
        <name>Mg(2+)</name>
        <dbReference type="ChEBI" id="CHEBI:18420"/>
    </cofactor>
    <text evidence="4">Binds 2 magnesium ions per monomer.</text>
</comment>
<comment type="function">
    <text evidence="4">Catalyzes the transfer of the phosphoribosyl group of 5-phosphorylribose-1-pyrophosphate (PRPP) to anthranilate to yield N-(5'-phosphoribosyl)-anthranilate (PRA).</text>
</comment>
<dbReference type="PROSITE" id="PS51273">
    <property type="entry name" value="GATASE_TYPE_1"/>
    <property type="match status" value="1"/>
</dbReference>
<dbReference type="HAMAP" id="MF_00211">
    <property type="entry name" value="TrpD"/>
    <property type="match status" value="1"/>
</dbReference>
<feature type="binding site" evidence="4">
    <location>
        <position position="427"/>
    </location>
    <ligand>
        <name>Mg(2+)</name>
        <dbReference type="ChEBI" id="CHEBI:18420"/>
        <label>2</label>
    </ligand>
</feature>
<keyword evidence="4" id="KW-0460">Magnesium</keyword>
<dbReference type="PRINTS" id="PR00099">
    <property type="entry name" value="CPSGATASE"/>
</dbReference>
<evidence type="ECO:0000259" key="6">
    <source>
        <dbReference type="Pfam" id="PF00591"/>
    </source>
</evidence>
<evidence type="ECO:0000259" key="5">
    <source>
        <dbReference type="Pfam" id="PF00117"/>
    </source>
</evidence>
<dbReference type="RefSeq" id="WP_011992660.1">
    <property type="nucleotide sequence ID" value="NC_009715.2"/>
</dbReference>
<dbReference type="PRINTS" id="PR00096">
    <property type="entry name" value="GATASE"/>
</dbReference>
<keyword evidence="8" id="KW-1185">Reference proteome</keyword>
<feature type="binding site" evidence="4">
    <location>
        <begin position="283"/>
        <end position="284"/>
    </location>
    <ligand>
        <name>5-phospho-alpha-D-ribose 1-diphosphate</name>
        <dbReference type="ChEBI" id="CHEBI:58017"/>
    </ligand>
</feature>
<dbReference type="FunFam" id="3.40.50.880:FF:000003">
    <property type="entry name" value="Anthranilate synthase component II"/>
    <property type="match status" value="1"/>
</dbReference>
<dbReference type="Pfam" id="PF00591">
    <property type="entry name" value="Glycos_transf_3"/>
    <property type="match status" value="1"/>
</dbReference>
<dbReference type="EC" id="2.4.2.18" evidence="4"/>
<dbReference type="PANTHER" id="PTHR43285">
    <property type="entry name" value="ANTHRANILATE PHOSPHORIBOSYLTRANSFERASE"/>
    <property type="match status" value="1"/>
</dbReference>
<comment type="subunit">
    <text evidence="4">Homodimer.</text>
</comment>
<keyword evidence="2 4" id="KW-0808">Transferase</keyword>
<dbReference type="PRINTS" id="PR00097">
    <property type="entry name" value="ANTSNTHASEII"/>
</dbReference>
<dbReference type="GO" id="GO:0005829">
    <property type="term" value="C:cytosol"/>
    <property type="evidence" value="ECO:0007669"/>
    <property type="project" value="TreeGrafter"/>
</dbReference>
<dbReference type="CDD" id="cd01743">
    <property type="entry name" value="GATase1_Anthranilate_Synthase"/>
    <property type="match status" value="1"/>
</dbReference>
<keyword evidence="1 4" id="KW-0328">Glycosyltransferase</keyword>
<evidence type="ECO:0000256" key="2">
    <source>
        <dbReference type="ARBA" id="ARBA00022679"/>
    </source>
</evidence>
<keyword evidence="4" id="KW-0479">Metal-binding</keyword>
<feature type="binding site" evidence="4">
    <location>
        <position position="280"/>
    </location>
    <ligand>
        <name>5-phospho-alpha-D-ribose 1-diphosphate</name>
        <dbReference type="ChEBI" id="CHEBI:58017"/>
    </ligand>
</feature>
<dbReference type="NCBIfam" id="TIGR01245">
    <property type="entry name" value="trpD"/>
    <property type="match status" value="1"/>
</dbReference>
<dbReference type="AlphaFoldDB" id="A7H069"/>
<dbReference type="SUPFAM" id="SSF52418">
    <property type="entry name" value="Nucleoside phosphorylase/phosphoribosyltransferase catalytic domain"/>
    <property type="match status" value="1"/>
</dbReference>
<feature type="domain" description="Glutamine amidotransferase" evidence="5">
    <location>
        <begin position="3"/>
        <end position="184"/>
    </location>
</feature>
<evidence type="ECO:0000313" key="8">
    <source>
        <dbReference type="Proteomes" id="UP000006380"/>
    </source>
</evidence>
<feature type="domain" description="Glycosyl transferase family 3" evidence="6">
    <location>
        <begin position="273"/>
        <end position="524"/>
    </location>
</feature>
<dbReference type="InterPro" id="IPR006221">
    <property type="entry name" value="TrpG/PapA_dom"/>
</dbReference>
<keyword evidence="4" id="KW-0028">Amino-acid biosynthesis</keyword>
<feature type="binding site" evidence="4">
    <location>
        <position position="320"/>
    </location>
    <ligand>
        <name>5-phospho-alpha-D-ribose 1-diphosphate</name>
        <dbReference type="ChEBI" id="CHEBI:58017"/>
    </ligand>
</feature>
<comment type="caution">
    <text evidence="4">Lacks conserved residue(s) required for the propagation of feature annotation.</text>
</comment>
<feature type="binding site" evidence="4">
    <location>
        <position position="288"/>
    </location>
    <ligand>
        <name>5-phospho-alpha-D-ribose 1-diphosphate</name>
        <dbReference type="ChEBI" id="CHEBI:58017"/>
    </ligand>
</feature>
<dbReference type="SUPFAM" id="SSF52317">
    <property type="entry name" value="Class I glutamine amidotransferase-like"/>
    <property type="match status" value="1"/>
</dbReference>
<evidence type="ECO:0000256" key="1">
    <source>
        <dbReference type="ARBA" id="ARBA00022676"/>
    </source>
</evidence>
<dbReference type="GO" id="GO:0000162">
    <property type="term" value="P:L-tryptophan biosynthetic process"/>
    <property type="evidence" value="ECO:0007669"/>
    <property type="project" value="UniProtKB-UniRule"/>
</dbReference>
<reference evidence="7" key="1">
    <citation type="submission" date="2016-07" db="EMBL/GenBank/DDBJ databases">
        <title>Comparative genomics of the Campylobacter concisus group.</title>
        <authorList>
            <person name="Miller W.G."/>
            <person name="Yee E."/>
            <person name="Chapman M.H."/>
            <person name="Huynh S."/>
            <person name="Bono J.L."/>
            <person name="On S.L.W."/>
            <person name="StLeger J."/>
            <person name="Foster G."/>
            <person name="Parker C.T."/>
        </authorList>
    </citation>
    <scope>NUCLEOTIDE SEQUENCE</scope>
    <source>
        <strain evidence="7">525.92</strain>
    </source>
</reference>
<evidence type="ECO:0000256" key="3">
    <source>
        <dbReference type="ARBA" id="ARBA00022962"/>
    </source>
</evidence>
<dbReference type="OrthoDB" id="9806430at2"/>
<protein>
    <recommendedName>
        <fullName evidence="4">Anthranilate phosphoribosyltransferase</fullName>
        <ecNumber evidence="4">2.4.2.18</ecNumber>
    </recommendedName>
</protein>
<keyword evidence="3" id="KW-0315">Glutamine amidotransferase</keyword>
<dbReference type="EMBL" id="CP000767">
    <property type="protein sequence ID" value="EAU01079.1"/>
    <property type="molecule type" value="Genomic_DNA"/>
</dbReference>
<feature type="binding site" evidence="4">
    <location>
        <position position="426"/>
    </location>
    <ligand>
        <name>Mg(2+)</name>
        <dbReference type="ChEBI" id="CHEBI:18420"/>
        <label>2</label>
    </ligand>
</feature>
<keyword evidence="7" id="KW-0456">Lyase</keyword>
<dbReference type="InterPro" id="IPR000312">
    <property type="entry name" value="Glycosyl_Trfase_fam3"/>
</dbReference>
<proteinExistence type="inferred from homology"/>
<comment type="similarity">
    <text evidence="4">Belongs to the anthranilate phosphoribosyltransferase family.</text>
</comment>
<dbReference type="NCBIfam" id="TIGR00566">
    <property type="entry name" value="trpG_papA"/>
    <property type="match status" value="1"/>
</dbReference>
<evidence type="ECO:0000313" key="7">
    <source>
        <dbReference type="EMBL" id="EAU01079.1"/>
    </source>
</evidence>
<organism evidence="7 8">
    <name type="scientific">Campylobacter curvus (strain 525.92)</name>
    <dbReference type="NCBI Taxonomy" id="360105"/>
    <lineage>
        <taxon>Bacteria</taxon>
        <taxon>Pseudomonadati</taxon>
        <taxon>Campylobacterota</taxon>
        <taxon>Epsilonproteobacteria</taxon>
        <taxon>Campylobacterales</taxon>
        <taxon>Campylobacteraceae</taxon>
        <taxon>Campylobacter</taxon>
    </lineage>
</organism>
<evidence type="ECO:0000256" key="4">
    <source>
        <dbReference type="HAMAP-Rule" id="MF_00211"/>
    </source>
</evidence>
<gene>
    <name evidence="4" type="primary">trpD</name>
    <name evidence="7" type="synonym">trpDG</name>
    <name evidence="7" type="ORF">CCV52592_1684</name>
</gene>
<dbReference type="MEROPS" id="C26.A25"/>
<dbReference type="GO" id="GO:0016829">
    <property type="term" value="F:lyase activity"/>
    <property type="evidence" value="ECO:0007669"/>
    <property type="project" value="UniProtKB-KW"/>
</dbReference>
<comment type="pathway">
    <text evidence="4">Amino-acid biosynthesis; L-tryptophan biosynthesis; L-tryptophan from chorismate: step 2/5.</text>
</comment>
<dbReference type="STRING" id="360105.CCV52592_1684"/>
<feature type="binding site" evidence="4">
    <location>
        <begin position="308"/>
        <end position="316"/>
    </location>
    <ligand>
        <name>5-phospho-alpha-D-ribose 1-diphosphate</name>
        <dbReference type="ChEBI" id="CHEBI:58017"/>
    </ligand>
</feature>